<keyword evidence="15" id="KW-1185">Reference proteome</keyword>
<organism evidence="14 15">
    <name type="scientific">Blattamonas nauphoetae</name>
    <dbReference type="NCBI Taxonomy" id="2049346"/>
    <lineage>
        <taxon>Eukaryota</taxon>
        <taxon>Metamonada</taxon>
        <taxon>Preaxostyla</taxon>
        <taxon>Oxymonadida</taxon>
        <taxon>Blattamonas</taxon>
    </lineage>
</organism>
<dbReference type="Gene3D" id="3.30.70.3000">
    <property type="match status" value="1"/>
</dbReference>
<comment type="similarity">
    <text evidence="2">Belongs to the tRNA(His) guanylyltransferase family.</text>
</comment>
<evidence type="ECO:0000256" key="4">
    <source>
        <dbReference type="ARBA" id="ARBA00022679"/>
    </source>
</evidence>
<dbReference type="EC" id="2.7.7.79" evidence="3"/>
<dbReference type="InterPro" id="IPR007537">
    <property type="entry name" value="tRNAHis_GuaTrfase_Thg1"/>
</dbReference>
<dbReference type="PANTHER" id="PTHR12729">
    <property type="entry name" value="TRNA(HIS) GUANYLYLTRANSFERASE-RELATED"/>
    <property type="match status" value="1"/>
</dbReference>
<comment type="caution">
    <text evidence="14">The sequence shown here is derived from an EMBL/GenBank/DDBJ whole genome shotgun (WGS) entry which is preliminary data.</text>
</comment>
<feature type="domain" description="tRNAHis guanylyltransferase catalytic" evidence="12">
    <location>
        <begin position="6"/>
        <end position="135"/>
    </location>
</feature>
<evidence type="ECO:0000256" key="9">
    <source>
        <dbReference type="ARBA" id="ARBA00022842"/>
    </source>
</evidence>
<name>A0ABQ9XFU9_9EUKA</name>
<evidence type="ECO:0000313" key="15">
    <source>
        <dbReference type="Proteomes" id="UP001281761"/>
    </source>
</evidence>
<dbReference type="EMBL" id="JARBJD010000120">
    <property type="protein sequence ID" value="KAK2951343.1"/>
    <property type="molecule type" value="Genomic_DNA"/>
</dbReference>
<dbReference type="Pfam" id="PF04446">
    <property type="entry name" value="Thg1"/>
    <property type="match status" value="1"/>
</dbReference>
<keyword evidence="4" id="KW-0808">Transferase</keyword>
<keyword evidence="10" id="KW-0342">GTP-binding</keyword>
<dbReference type="InterPro" id="IPR024956">
    <property type="entry name" value="tRNAHis_GuaTrfase_cat"/>
</dbReference>
<dbReference type="InterPro" id="IPR038469">
    <property type="entry name" value="tRNAHis_GuaTrfase_Thg1_sf"/>
</dbReference>
<dbReference type="Pfam" id="PF14413">
    <property type="entry name" value="Thg1C"/>
    <property type="match status" value="2"/>
</dbReference>
<keyword evidence="5" id="KW-0819">tRNA processing</keyword>
<feature type="domain" description="Thg1 C-terminal" evidence="13">
    <location>
        <begin position="139"/>
        <end position="188"/>
    </location>
</feature>
<protein>
    <recommendedName>
        <fullName evidence="3">tRNA(His) guanylyltransferase</fullName>
        <ecNumber evidence="3">2.7.7.79</ecNumber>
    </recommendedName>
</protein>
<sequence>MTNSKFEYVKKFEQHDEIIPNMFILVRVDGHGFCDRHNFVKPNDERALNLMNDAARKVAEQFSEIILAYGQSDEYSFVFPPSAKCYNRRASKLSSLISAAFTANYVHSWPLFFPTSPLPLDQPPPYFDGRAVAYPSIEVIRDYLSWRQCDCHINNLYNTTFWVLVDAINAFLQTSSEQPLTSEERKNSPRISELFINRQWKYILKSDPVLPTQSSNKPKRMLQEDEVELILRVLGFDGSLKGEGTSEEQDELRNIVEMSRSQGSTTGFKNEILFRLGQNYNSMPAMFRKGTLIARVRKETVLSAPTAEEQDTKQEERKHNKKQDSTELVQFHEDIIKDHFWNAHPELLGVFQNGIPDPFQTNSLRSKA</sequence>
<keyword evidence="7" id="KW-0479">Metal-binding</keyword>
<dbReference type="Proteomes" id="UP001281761">
    <property type="component" value="Unassembled WGS sequence"/>
</dbReference>
<evidence type="ECO:0000256" key="2">
    <source>
        <dbReference type="ARBA" id="ARBA00010113"/>
    </source>
</evidence>
<evidence type="ECO:0000313" key="14">
    <source>
        <dbReference type="EMBL" id="KAK2951343.1"/>
    </source>
</evidence>
<feature type="domain" description="Thg1 C-terminal" evidence="13">
    <location>
        <begin position="261"/>
        <end position="337"/>
    </location>
</feature>
<feature type="region of interest" description="Disordered" evidence="11">
    <location>
        <begin position="303"/>
        <end position="326"/>
    </location>
</feature>
<reference evidence="14 15" key="1">
    <citation type="journal article" date="2022" name="bioRxiv">
        <title>Genomics of Preaxostyla Flagellates Illuminates Evolutionary Transitions and the Path Towards Mitochondrial Loss.</title>
        <authorList>
            <person name="Novak L.V.F."/>
            <person name="Treitli S.C."/>
            <person name="Pyrih J."/>
            <person name="Halakuc P."/>
            <person name="Pipaliya S.V."/>
            <person name="Vacek V."/>
            <person name="Brzon O."/>
            <person name="Soukal P."/>
            <person name="Eme L."/>
            <person name="Dacks J.B."/>
            <person name="Karnkowska A."/>
            <person name="Elias M."/>
            <person name="Hampl V."/>
        </authorList>
    </citation>
    <scope>NUCLEOTIDE SEQUENCE [LARGE SCALE GENOMIC DNA]</scope>
    <source>
        <strain evidence="14">NAU3</strain>
        <tissue evidence="14">Gut</tissue>
    </source>
</reference>
<evidence type="ECO:0000256" key="5">
    <source>
        <dbReference type="ARBA" id="ARBA00022694"/>
    </source>
</evidence>
<comment type="cofactor">
    <cofactor evidence="1">
        <name>Mg(2+)</name>
        <dbReference type="ChEBI" id="CHEBI:18420"/>
    </cofactor>
</comment>
<evidence type="ECO:0000259" key="12">
    <source>
        <dbReference type="Pfam" id="PF04446"/>
    </source>
</evidence>
<keyword evidence="9" id="KW-0460">Magnesium</keyword>
<feature type="compositionally biased region" description="Basic and acidic residues" evidence="11">
    <location>
        <begin position="310"/>
        <end position="326"/>
    </location>
</feature>
<dbReference type="PANTHER" id="PTHR12729:SF6">
    <property type="entry name" value="TRNA(HIS) GUANYLYLTRANSFERASE-RELATED"/>
    <property type="match status" value="1"/>
</dbReference>
<evidence type="ECO:0000256" key="6">
    <source>
        <dbReference type="ARBA" id="ARBA00022695"/>
    </source>
</evidence>
<dbReference type="GO" id="GO:0016779">
    <property type="term" value="F:nucleotidyltransferase activity"/>
    <property type="evidence" value="ECO:0007669"/>
    <property type="project" value="UniProtKB-KW"/>
</dbReference>
<keyword evidence="6 14" id="KW-0548">Nucleotidyltransferase</keyword>
<evidence type="ECO:0000256" key="7">
    <source>
        <dbReference type="ARBA" id="ARBA00022723"/>
    </source>
</evidence>
<gene>
    <name evidence="14" type="ORF">BLNAU_13722</name>
</gene>
<accession>A0ABQ9XFU9</accession>
<keyword evidence="8" id="KW-0547">Nucleotide-binding</keyword>
<evidence type="ECO:0000256" key="3">
    <source>
        <dbReference type="ARBA" id="ARBA00012511"/>
    </source>
</evidence>
<dbReference type="InterPro" id="IPR025845">
    <property type="entry name" value="Thg1_C_dom"/>
</dbReference>
<evidence type="ECO:0000256" key="1">
    <source>
        <dbReference type="ARBA" id="ARBA00001946"/>
    </source>
</evidence>
<evidence type="ECO:0000256" key="11">
    <source>
        <dbReference type="SAM" id="MobiDB-lite"/>
    </source>
</evidence>
<evidence type="ECO:0000256" key="8">
    <source>
        <dbReference type="ARBA" id="ARBA00022741"/>
    </source>
</evidence>
<evidence type="ECO:0000259" key="13">
    <source>
        <dbReference type="Pfam" id="PF14413"/>
    </source>
</evidence>
<proteinExistence type="inferred from homology"/>
<evidence type="ECO:0000256" key="10">
    <source>
        <dbReference type="ARBA" id="ARBA00023134"/>
    </source>
</evidence>